<reference evidence="1 2" key="1">
    <citation type="submission" date="2024-09" db="EMBL/GenBank/DDBJ databases">
        <title>Paenibacillus zeirhizospherea sp. nov., isolated from surface of the maize (Zea mays) roots in a horticulture field, Hungary.</title>
        <authorList>
            <person name="Marton D."/>
            <person name="Farkas M."/>
            <person name="Bedics A."/>
            <person name="Toth E."/>
            <person name="Tancsics A."/>
            <person name="Boka K."/>
            <person name="Maroti G."/>
            <person name="Kriszt B."/>
            <person name="Cserhati M."/>
        </authorList>
    </citation>
    <scope>NUCLEOTIDE SEQUENCE [LARGE SCALE GENOMIC DNA]</scope>
    <source>
        <strain evidence="1 2">KCTC 33519</strain>
    </source>
</reference>
<keyword evidence="2" id="KW-1185">Reference proteome</keyword>
<evidence type="ECO:0000313" key="1">
    <source>
        <dbReference type="EMBL" id="MFB5269094.1"/>
    </source>
</evidence>
<dbReference type="EMBL" id="JBHHMI010000024">
    <property type="protein sequence ID" value="MFB5269094.1"/>
    <property type="molecule type" value="Genomic_DNA"/>
</dbReference>
<organism evidence="1 2">
    <name type="scientific">Paenibacillus enshidis</name>
    <dbReference type="NCBI Taxonomy" id="1458439"/>
    <lineage>
        <taxon>Bacteria</taxon>
        <taxon>Bacillati</taxon>
        <taxon>Bacillota</taxon>
        <taxon>Bacilli</taxon>
        <taxon>Bacillales</taxon>
        <taxon>Paenibacillaceae</taxon>
        <taxon>Paenibacillus</taxon>
    </lineage>
</organism>
<sequence length="106" mass="11661">MRNVSMGLVTANGIEFEGLYYSCQLAISENWFDMARVEGDWKILVVYNTGMDATIEVFHTPSGKWVIARNIPGSAPAPGHAEGEHIRQSLNKLARSGELQPAAELE</sequence>
<comment type="caution">
    <text evidence="1">The sequence shown here is derived from an EMBL/GenBank/DDBJ whole genome shotgun (WGS) entry which is preliminary data.</text>
</comment>
<dbReference type="Proteomes" id="UP001580346">
    <property type="component" value="Unassembled WGS sequence"/>
</dbReference>
<name>A0ABV5B0H1_9BACL</name>
<dbReference type="RefSeq" id="WP_375357369.1">
    <property type="nucleotide sequence ID" value="NZ_JBHHMI010000024.1"/>
</dbReference>
<evidence type="ECO:0000313" key="2">
    <source>
        <dbReference type="Proteomes" id="UP001580346"/>
    </source>
</evidence>
<accession>A0ABV5B0H1</accession>
<protein>
    <submittedName>
        <fullName evidence="1">Uncharacterized protein</fullName>
    </submittedName>
</protein>
<gene>
    <name evidence="1" type="ORF">ACE41H_20220</name>
</gene>
<proteinExistence type="predicted"/>